<dbReference type="RefSeq" id="WP_010074751.1">
    <property type="nucleotide sequence ID" value="NC_014393.1"/>
</dbReference>
<evidence type="ECO:0000313" key="2">
    <source>
        <dbReference type="EMBL" id="ADL50468.1"/>
    </source>
</evidence>
<dbReference type="KEGG" id="ccb:Clocel_0697"/>
<reference evidence="2 3" key="1">
    <citation type="submission" date="2010-08" db="EMBL/GenBank/DDBJ databases">
        <title>Complete sequence of Clostridium cellulovorans 743B.</title>
        <authorList>
            <consortium name="US DOE Joint Genome Institute"/>
            <person name="Lucas S."/>
            <person name="Copeland A."/>
            <person name="Lapidus A."/>
            <person name="Cheng J.-F."/>
            <person name="Bruce D."/>
            <person name="Goodwin L."/>
            <person name="Pitluck S."/>
            <person name="Chertkov O."/>
            <person name="Detter J.C."/>
            <person name="Han C."/>
            <person name="Tapia R."/>
            <person name="Land M."/>
            <person name="Hauser L."/>
            <person name="Chang Y.-J."/>
            <person name="Jeffries C."/>
            <person name="Kyrpides N."/>
            <person name="Ivanova N."/>
            <person name="Mikhailova N."/>
            <person name="Hemme C.L."/>
            <person name="Woyke T."/>
        </authorList>
    </citation>
    <scope>NUCLEOTIDE SEQUENCE [LARGE SCALE GENOMIC DNA]</scope>
    <source>
        <strain evidence="3">ATCC 35296 / DSM 3052 / OCM 3 / 743B</strain>
    </source>
</reference>
<protein>
    <submittedName>
        <fullName evidence="2">Uncharacterized protein</fullName>
    </submittedName>
</protein>
<sequence length="171" mass="18878">MFVLINLLMKVLDNGVKEEITPLSEGKIVLKLSKIYGIAGVLSIITSVIFAIIAIFSGSVSKDDILSVLAIVALFLLLGLILVLYSRNTMIEASADKVVYTGLTGKKKEIRWSQIKQVSFNNNSKEVTLKSNSTKIKIHIHYRGIRSLLILIKENVDETIYGQTLSQLGVD</sequence>
<evidence type="ECO:0000313" key="3">
    <source>
        <dbReference type="Proteomes" id="UP000002730"/>
    </source>
</evidence>
<keyword evidence="1" id="KW-0812">Transmembrane</keyword>
<feature type="transmembrane region" description="Helical" evidence="1">
    <location>
        <begin position="35"/>
        <end position="59"/>
    </location>
</feature>
<name>D9SRV1_CLOC7</name>
<dbReference type="Proteomes" id="UP000002730">
    <property type="component" value="Chromosome"/>
</dbReference>
<dbReference type="OrthoDB" id="2088211at2"/>
<keyword evidence="3" id="KW-1185">Reference proteome</keyword>
<evidence type="ECO:0000256" key="1">
    <source>
        <dbReference type="SAM" id="Phobius"/>
    </source>
</evidence>
<keyword evidence="1" id="KW-1133">Transmembrane helix</keyword>
<dbReference type="HOGENOM" id="CLU_1560261_0_0_9"/>
<accession>D9SRV1</accession>
<dbReference type="eggNOG" id="ENOG50330QJ">
    <property type="taxonomic scope" value="Bacteria"/>
</dbReference>
<dbReference type="AlphaFoldDB" id="D9SRV1"/>
<gene>
    <name evidence="2" type="ordered locus">Clocel_0697</name>
</gene>
<feature type="transmembrane region" description="Helical" evidence="1">
    <location>
        <begin position="65"/>
        <end position="85"/>
    </location>
</feature>
<dbReference type="EMBL" id="CP002160">
    <property type="protein sequence ID" value="ADL50468.1"/>
    <property type="molecule type" value="Genomic_DNA"/>
</dbReference>
<organism evidence="2 3">
    <name type="scientific">Clostridium cellulovorans (strain ATCC 35296 / DSM 3052 / OCM 3 / 743B)</name>
    <dbReference type="NCBI Taxonomy" id="573061"/>
    <lineage>
        <taxon>Bacteria</taxon>
        <taxon>Bacillati</taxon>
        <taxon>Bacillota</taxon>
        <taxon>Clostridia</taxon>
        <taxon>Eubacteriales</taxon>
        <taxon>Clostridiaceae</taxon>
        <taxon>Clostridium</taxon>
    </lineage>
</organism>
<keyword evidence="1" id="KW-0472">Membrane</keyword>
<proteinExistence type="predicted"/>